<comment type="caution">
    <text evidence="1">The sequence shown here is derived from an EMBL/GenBank/DDBJ whole genome shotgun (WGS) entry which is preliminary data.</text>
</comment>
<organism evidence="1 2">
    <name type="scientific">Cichorium intybus</name>
    <name type="common">Chicory</name>
    <dbReference type="NCBI Taxonomy" id="13427"/>
    <lineage>
        <taxon>Eukaryota</taxon>
        <taxon>Viridiplantae</taxon>
        <taxon>Streptophyta</taxon>
        <taxon>Embryophyta</taxon>
        <taxon>Tracheophyta</taxon>
        <taxon>Spermatophyta</taxon>
        <taxon>Magnoliopsida</taxon>
        <taxon>eudicotyledons</taxon>
        <taxon>Gunneridae</taxon>
        <taxon>Pentapetalae</taxon>
        <taxon>asterids</taxon>
        <taxon>campanulids</taxon>
        <taxon>Asterales</taxon>
        <taxon>Asteraceae</taxon>
        <taxon>Cichorioideae</taxon>
        <taxon>Cichorieae</taxon>
        <taxon>Cichoriinae</taxon>
        <taxon>Cichorium</taxon>
    </lineage>
</organism>
<dbReference type="Proteomes" id="UP001055811">
    <property type="component" value="Linkage Group LG06"/>
</dbReference>
<evidence type="ECO:0000313" key="1">
    <source>
        <dbReference type="EMBL" id="KAI3722863.1"/>
    </source>
</evidence>
<gene>
    <name evidence="1" type="ORF">L2E82_34013</name>
</gene>
<proteinExistence type="predicted"/>
<accession>A0ACB9BLF1</accession>
<protein>
    <submittedName>
        <fullName evidence="1">Uncharacterized protein</fullName>
    </submittedName>
</protein>
<name>A0ACB9BLF1_CICIN</name>
<reference evidence="1 2" key="2">
    <citation type="journal article" date="2022" name="Mol. Ecol. Resour.">
        <title>The genomes of chicory, endive, great burdock and yacon provide insights into Asteraceae paleo-polyploidization history and plant inulin production.</title>
        <authorList>
            <person name="Fan W."/>
            <person name="Wang S."/>
            <person name="Wang H."/>
            <person name="Wang A."/>
            <person name="Jiang F."/>
            <person name="Liu H."/>
            <person name="Zhao H."/>
            <person name="Xu D."/>
            <person name="Zhang Y."/>
        </authorList>
    </citation>
    <scope>NUCLEOTIDE SEQUENCE [LARGE SCALE GENOMIC DNA]</scope>
    <source>
        <strain evidence="2">cv. Punajuju</strain>
        <tissue evidence="1">Leaves</tissue>
    </source>
</reference>
<dbReference type="EMBL" id="CM042014">
    <property type="protein sequence ID" value="KAI3722863.1"/>
    <property type="molecule type" value="Genomic_DNA"/>
</dbReference>
<keyword evidence="2" id="KW-1185">Reference proteome</keyword>
<evidence type="ECO:0000313" key="2">
    <source>
        <dbReference type="Proteomes" id="UP001055811"/>
    </source>
</evidence>
<reference evidence="2" key="1">
    <citation type="journal article" date="2022" name="Mol. Ecol. Resour.">
        <title>The genomes of chicory, endive, great burdock and yacon provide insights into Asteraceae palaeo-polyploidization history and plant inulin production.</title>
        <authorList>
            <person name="Fan W."/>
            <person name="Wang S."/>
            <person name="Wang H."/>
            <person name="Wang A."/>
            <person name="Jiang F."/>
            <person name="Liu H."/>
            <person name="Zhao H."/>
            <person name="Xu D."/>
            <person name="Zhang Y."/>
        </authorList>
    </citation>
    <scope>NUCLEOTIDE SEQUENCE [LARGE SCALE GENOMIC DNA]</scope>
    <source>
        <strain evidence="2">cv. Punajuju</strain>
    </source>
</reference>
<sequence>MNTKSSSESEIDTIDVSKAYDLLRNGSYRYLDVRTEEEFKKGHVDFDNALNIPYMFNTPEGRVKNPKFMEQVLPVCGKDDHLVVGCQSGVRSVYATVDLLNTGFEHVYNMGGGYLAWVENGLPVAVDPVVIRDEYTAQLPDIGPKTGPEPVQTKPDTVISHPIG</sequence>